<gene>
    <name evidence="2" type="ORF">PAXRUDRAFT_25265</name>
</gene>
<organism evidence="2 3">
    <name type="scientific">Paxillus rubicundulus Ve08.2h10</name>
    <dbReference type="NCBI Taxonomy" id="930991"/>
    <lineage>
        <taxon>Eukaryota</taxon>
        <taxon>Fungi</taxon>
        <taxon>Dikarya</taxon>
        <taxon>Basidiomycota</taxon>
        <taxon>Agaricomycotina</taxon>
        <taxon>Agaricomycetes</taxon>
        <taxon>Agaricomycetidae</taxon>
        <taxon>Boletales</taxon>
        <taxon>Paxilineae</taxon>
        <taxon>Paxillaceae</taxon>
        <taxon>Paxillus</taxon>
    </lineage>
</organism>
<sequence length="161" mass="18250">MKGYLECVRAVGEGVDGNKAGLDLAVQVNAGIYEQRVVSLEQDGRSRSRRKKKDSATTLDQGLRENMRTFAATALWPFQMKKAEVTQKMSAEEQPWKDEDEQRPPPRPLRRKKSSSDLRDVFQHREKEVEGSEQKGDPNVPSGLTSHLGMQEKKTIHTSNR</sequence>
<dbReference type="Proteomes" id="UP000054538">
    <property type="component" value="Unassembled WGS sequence"/>
</dbReference>
<protein>
    <submittedName>
        <fullName evidence="2">Uncharacterized protein</fullName>
    </submittedName>
</protein>
<evidence type="ECO:0000313" key="2">
    <source>
        <dbReference type="EMBL" id="KIK96045.1"/>
    </source>
</evidence>
<reference evidence="3" key="2">
    <citation type="submission" date="2015-01" db="EMBL/GenBank/DDBJ databases">
        <title>Evolutionary Origins and Diversification of the Mycorrhizal Mutualists.</title>
        <authorList>
            <consortium name="DOE Joint Genome Institute"/>
            <consortium name="Mycorrhizal Genomics Consortium"/>
            <person name="Kohler A."/>
            <person name="Kuo A."/>
            <person name="Nagy L.G."/>
            <person name="Floudas D."/>
            <person name="Copeland A."/>
            <person name="Barry K.W."/>
            <person name="Cichocki N."/>
            <person name="Veneault-Fourrey C."/>
            <person name="LaButti K."/>
            <person name="Lindquist E.A."/>
            <person name="Lipzen A."/>
            <person name="Lundell T."/>
            <person name="Morin E."/>
            <person name="Murat C."/>
            <person name="Riley R."/>
            <person name="Ohm R."/>
            <person name="Sun H."/>
            <person name="Tunlid A."/>
            <person name="Henrissat B."/>
            <person name="Grigoriev I.V."/>
            <person name="Hibbett D.S."/>
            <person name="Martin F."/>
        </authorList>
    </citation>
    <scope>NUCLEOTIDE SEQUENCE [LARGE SCALE GENOMIC DNA]</scope>
    <source>
        <strain evidence="3">Ve08.2h10</strain>
    </source>
</reference>
<name>A0A0D0E9T6_9AGAM</name>
<dbReference type="AlphaFoldDB" id="A0A0D0E9T6"/>
<dbReference type="InParanoid" id="A0A0D0E9T6"/>
<dbReference type="HOGENOM" id="CLU_1644250_0_0_1"/>
<feature type="region of interest" description="Disordered" evidence="1">
    <location>
        <begin position="84"/>
        <end position="161"/>
    </location>
</feature>
<feature type="compositionally biased region" description="Basic and acidic residues" evidence="1">
    <location>
        <begin position="114"/>
        <end position="136"/>
    </location>
</feature>
<feature type="region of interest" description="Disordered" evidence="1">
    <location>
        <begin position="41"/>
        <end position="64"/>
    </location>
</feature>
<reference evidence="2 3" key="1">
    <citation type="submission" date="2014-04" db="EMBL/GenBank/DDBJ databases">
        <authorList>
            <consortium name="DOE Joint Genome Institute"/>
            <person name="Kuo A."/>
            <person name="Kohler A."/>
            <person name="Jargeat P."/>
            <person name="Nagy L.G."/>
            <person name="Floudas D."/>
            <person name="Copeland A."/>
            <person name="Barry K.W."/>
            <person name="Cichocki N."/>
            <person name="Veneault-Fourrey C."/>
            <person name="LaButti K."/>
            <person name="Lindquist E.A."/>
            <person name="Lipzen A."/>
            <person name="Lundell T."/>
            <person name="Morin E."/>
            <person name="Murat C."/>
            <person name="Sun H."/>
            <person name="Tunlid A."/>
            <person name="Henrissat B."/>
            <person name="Grigoriev I.V."/>
            <person name="Hibbett D.S."/>
            <person name="Martin F."/>
            <person name="Nordberg H.P."/>
            <person name="Cantor M.N."/>
            <person name="Hua S.X."/>
        </authorList>
    </citation>
    <scope>NUCLEOTIDE SEQUENCE [LARGE SCALE GENOMIC DNA]</scope>
    <source>
        <strain evidence="2 3">Ve08.2h10</strain>
    </source>
</reference>
<evidence type="ECO:0000256" key="1">
    <source>
        <dbReference type="SAM" id="MobiDB-lite"/>
    </source>
</evidence>
<keyword evidence="3" id="KW-1185">Reference proteome</keyword>
<evidence type="ECO:0000313" key="3">
    <source>
        <dbReference type="Proteomes" id="UP000054538"/>
    </source>
</evidence>
<accession>A0A0D0E9T6</accession>
<dbReference type="EMBL" id="KN825007">
    <property type="protein sequence ID" value="KIK96045.1"/>
    <property type="molecule type" value="Genomic_DNA"/>
</dbReference>
<feature type="compositionally biased region" description="Basic and acidic residues" evidence="1">
    <location>
        <begin position="84"/>
        <end position="104"/>
    </location>
</feature>
<proteinExistence type="predicted"/>